<evidence type="ECO:0000313" key="3">
    <source>
        <dbReference type="WBParaSite" id="ACAC_0000450601-mRNA-1"/>
    </source>
</evidence>
<evidence type="ECO:0000256" key="1">
    <source>
        <dbReference type="SAM" id="Phobius"/>
    </source>
</evidence>
<feature type="transmembrane region" description="Helical" evidence="1">
    <location>
        <begin position="93"/>
        <end position="118"/>
    </location>
</feature>
<feature type="transmembrane region" description="Helical" evidence="1">
    <location>
        <begin position="31"/>
        <end position="55"/>
    </location>
</feature>
<dbReference type="PANTHER" id="PTHR23021:SF82">
    <property type="entry name" value="G PROTEIN-COUPLED RECEPTOR"/>
    <property type="match status" value="1"/>
</dbReference>
<feature type="transmembrane region" description="Helical" evidence="1">
    <location>
        <begin position="67"/>
        <end position="87"/>
    </location>
</feature>
<reference evidence="2" key="1">
    <citation type="submission" date="2012-09" db="EMBL/GenBank/DDBJ databases">
        <authorList>
            <person name="Martin A.A."/>
        </authorList>
    </citation>
    <scope>NUCLEOTIDE SEQUENCE</scope>
</reference>
<dbReference type="PANTHER" id="PTHR23021">
    <property type="entry name" value="SERPENTINE RECEPTOR, CLASS T"/>
    <property type="match status" value="1"/>
</dbReference>
<reference evidence="3" key="2">
    <citation type="submission" date="2017-02" db="UniProtKB">
        <authorList>
            <consortium name="WormBaseParasite"/>
        </authorList>
    </citation>
    <scope>IDENTIFICATION</scope>
</reference>
<keyword evidence="1" id="KW-0812">Transmembrane</keyword>
<evidence type="ECO:0000313" key="2">
    <source>
        <dbReference type="Proteomes" id="UP000035642"/>
    </source>
</evidence>
<keyword evidence="2" id="KW-1185">Reference proteome</keyword>
<dbReference type="InterPro" id="IPR019425">
    <property type="entry name" value="7TM_GPCR_serpentine_rcpt_Srt"/>
</dbReference>
<organism evidence="2 3">
    <name type="scientific">Angiostrongylus cantonensis</name>
    <name type="common">Rat lungworm</name>
    <dbReference type="NCBI Taxonomy" id="6313"/>
    <lineage>
        <taxon>Eukaryota</taxon>
        <taxon>Metazoa</taxon>
        <taxon>Ecdysozoa</taxon>
        <taxon>Nematoda</taxon>
        <taxon>Chromadorea</taxon>
        <taxon>Rhabditida</taxon>
        <taxon>Rhabditina</taxon>
        <taxon>Rhabditomorpha</taxon>
        <taxon>Strongyloidea</taxon>
        <taxon>Metastrongylidae</taxon>
        <taxon>Angiostrongylus</taxon>
    </lineage>
</organism>
<protein>
    <submittedName>
        <fullName evidence="3">UNC93-like protein</fullName>
    </submittedName>
</protein>
<keyword evidence="1" id="KW-0472">Membrane</keyword>
<dbReference type="AlphaFoldDB" id="A0A0K0D361"/>
<name>A0A0K0D361_ANGCA</name>
<dbReference type="Proteomes" id="UP000035642">
    <property type="component" value="Unassembled WGS sequence"/>
</dbReference>
<keyword evidence="1" id="KW-1133">Transmembrane helix</keyword>
<dbReference type="WBParaSite" id="ACAC_0000450601-mRNA-1">
    <property type="protein sequence ID" value="ACAC_0000450601-mRNA-1"/>
    <property type="gene ID" value="ACAC_0000450601"/>
</dbReference>
<sequence length="179" mass="20584">MLISLVCAIAYSIILKILWEGDLMKMTSYKLMFVLGVFDAIQCIPHFTSGIFTIMQTVFHPALSKMMGALATSSYIAYVTLTMVLSFNRLAMWMGSVVILWLGYVICLSTPWVTINYIPERDNDVRALQQYERKYGAWSRKGKAGLWLCYELVHLCDERIEYCNSGSRGRHIKKIYVRP</sequence>
<dbReference type="Pfam" id="PF10321">
    <property type="entry name" value="7TM_GPCR_Srt"/>
    <property type="match status" value="1"/>
</dbReference>
<proteinExistence type="predicted"/>
<accession>A0A0K0D361</accession>